<dbReference type="AlphaFoldDB" id="A0A9N9RGI1"/>
<feature type="chain" id="PRO_5040114172" description="Bulb-type lectin domain-containing protein" evidence="1">
    <location>
        <begin position="18"/>
        <end position="134"/>
    </location>
</feature>
<dbReference type="OrthoDB" id="1884773at2759"/>
<dbReference type="InterPro" id="IPR001480">
    <property type="entry name" value="Bulb-type_lectin_dom"/>
</dbReference>
<dbReference type="SUPFAM" id="SSF51110">
    <property type="entry name" value="alpha-D-mannose-specific plant lectins"/>
    <property type="match status" value="1"/>
</dbReference>
<organism evidence="3 4">
    <name type="scientific">Chironomus riparius</name>
    <dbReference type="NCBI Taxonomy" id="315576"/>
    <lineage>
        <taxon>Eukaryota</taxon>
        <taxon>Metazoa</taxon>
        <taxon>Ecdysozoa</taxon>
        <taxon>Arthropoda</taxon>
        <taxon>Hexapoda</taxon>
        <taxon>Insecta</taxon>
        <taxon>Pterygota</taxon>
        <taxon>Neoptera</taxon>
        <taxon>Endopterygota</taxon>
        <taxon>Diptera</taxon>
        <taxon>Nematocera</taxon>
        <taxon>Chironomoidea</taxon>
        <taxon>Chironomidae</taxon>
        <taxon>Chironominae</taxon>
        <taxon>Chironomus</taxon>
    </lineage>
</organism>
<name>A0A9N9RGI1_9DIPT</name>
<proteinExistence type="predicted"/>
<dbReference type="EMBL" id="OU895877">
    <property type="protein sequence ID" value="CAG9797480.1"/>
    <property type="molecule type" value="Genomic_DNA"/>
</dbReference>
<accession>A0A9N9RGI1</accession>
<evidence type="ECO:0000313" key="3">
    <source>
        <dbReference type="EMBL" id="CAG9797480.1"/>
    </source>
</evidence>
<dbReference type="Proteomes" id="UP001153620">
    <property type="component" value="Chromosome 1"/>
</dbReference>
<evidence type="ECO:0000256" key="1">
    <source>
        <dbReference type="SAM" id="SignalP"/>
    </source>
</evidence>
<reference evidence="3" key="1">
    <citation type="submission" date="2022-01" db="EMBL/GenBank/DDBJ databases">
        <authorList>
            <person name="King R."/>
        </authorList>
    </citation>
    <scope>NUCLEOTIDE SEQUENCE</scope>
</reference>
<keyword evidence="4" id="KW-1185">Reference proteome</keyword>
<feature type="domain" description="Bulb-type lectin" evidence="2">
    <location>
        <begin position="18"/>
        <end position="128"/>
    </location>
</feature>
<evidence type="ECO:0000313" key="4">
    <source>
        <dbReference type="Proteomes" id="UP001153620"/>
    </source>
</evidence>
<gene>
    <name evidence="3" type="ORF">CHIRRI_LOCUS478</name>
</gene>
<feature type="signal peptide" evidence="1">
    <location>
        <begin position="1"/>
        <end position="17"/>
    </location>
</feature>
<dbReference type="Gene3D" id="2.90.10.10">
    <property type="entry name" value="Bulb-type lectin domain"/>
    <property type="match status" value="3"/>
</dbReference>
<dbReference type="SMART" id="SM00108">
    <property type="entry name" value="B_lectin"/>
    <property type="match status" value="1"/>
</dbReference>
<keyword evidence="1" id="KW-0732">Signal</keyword>
<reference evidence="3" key="2">
    <citation type="submission" date="2022-10" db="EMBL/GenBank/DDBJ databases">
        <authorList>
            <consortium name="ENA_rothamsted_submissions"/>
            <consortium name="culmorum"/>
            <person name="King R."/>
        </authorList>
    </citation>
    <scope>NUCLEOTIDE SEQUENCE</scope>
</reference>
<evidence type="ECO:0000259" key="2">
    <source>
        <dbReference type="PROSITE" id="PS50927"/>
    </source>
</evidence>
<dbReference type="InterPro" id="IPR036426">
    <property type="entry name" value="Bulb-type_lectin_dom_sf"/>
</dbReference>
<sequence>MFKNLLPFLMLITSSLSYDYINYNECLATGQKIVSPNKCFALMMQYDGNLVLYRVSDAKVMWFTNTQDKGTFKACMQEDGNFVTYAPNGRYTWASNTVGNNKASLKLQDDGNLVMNAFNSKDMVWSTKTQMSCN</sequence>
<dbReference type="PROSITE" id="PS50927">
    <property type="entry name" value="BULB_LECTIN"/>
    <property type="match status" value="1"/>
</dbReference>
<protein>
    <recommendedName>
        <fullName evidence="2">Bulb-type lectin domain-containing protein</fullName>
    </recommendedName>
</protein>